<evidence type="ECO:0000313" key="2">
    <source>
        <dbReference type="EMBL" id="KAK3931320.1"/>
    </source>
</evidence>
<keyword evidence="3" id="KW-1185">Reference proteome</keyword>
<accession>A0AAE1I2U2</accession>
<dbReference type="InterPro" id="IPR036055">
    <property type="entry name" value="LDL_receptor-like_sf"/>
</dbReference>
<dbReference type="EMBL" id="JAHWGI010001422">
    <property type="protein sequence ID" value="KAK3931320.1"/>
    <property type="molecule type" value="Genomic_DNA"/>
</dbReference>
<dbReference type="SUPFAM" id="SSF57424">
    <property type="entry name" value="LDL receptor-like module"/>
    <property type="match status" value="1"/>
</dbReference>
<comment type="caution">
    <text evidence="2">The sequence shown here is derived from an EMBL/GenBank/DDBJ whole genome shotgun (WGS) entry which is preliminary data.</text>
</comment>
<evidence type="ECO:0000313" key="3">
    <source>
        <dbReference type="Proteomes" id="UP001219518"/>
    </source>
</evidence>
<protein>
    <submittedName>
        <fullName evidence="2">SCO-spondin</fullName>
    </submittedName>
</protein>
<name>A0AAE1I2U2_9NEOP</name>
<reference evidence="2" key="2">
    <citation type="journal article" date="2023" name="BMC Genomics">
        <title>Pest status, molecular evolution, and epigenetic factors derived from the genome assembly of Frankliniella fusca, a thysanopteran phytovirus vector.</title>
        <authorList>
            <person name="Catto M.A."/>
            <person name="Labadie P.E."/>
            <person name="Jacobson A.L."/>
            <person name="Kennedy G.G."/>
            <person name="Srinivasan R."/>
            <person name="Hunt B.G."/>
        </authorList>
    </citation>
    <scope>NUCLEOTIDE SEQUENCE</scope>
    <source>
        <strain evidence="2">PL_HMW_Pooled</strain>
    </source>
</reference>
<sequence length="115" mass="13298">MKGQDKDDSRCEYWRMNLGQAYEVLSQGIGFGIKREIFFLNLEDGYFGCQVNESTDVLQLYEVSKLCDGRRDCFRGSDELRSELKCSNLSWMSIGILHKIQERSLIVQVFNPSTI</sequence>
<reference evidence="2" key="1">
    <citation type="submission" date="2021-07" db="EMBL/GenBank/DDBJ databases">
        <authorList>
            <person name="Catto M.A."/>
            <person name="Jacobson A."/>
            <person name="Kennedy G."/>
            <person name="Labadie P."/>
            <person name="Hunt B.G."/>
            <person name="Srinivasan R."/>
        </authorList>
    </citation>
    <scope>NUCLEOTIDE SEQUENCE</scope>
    <source>
        <strain evidence="2">PL_HMW_Pooled</strain>
        <tissue evidence="2">Head</tissue>
    </source>
</reference>
<gene>
    <name evidence="2" type="ORF">KUF71_025773</name>
</gene>
<organism evidence="2 3">
    <name type="scientific">Frankliniella fusca</name>
    <dbReference type="NCBI Taxonomy" id="407009"/>
    <lineage>
        <taxon>Eukaryota</taxon>
        <taxon>Metazoa</taxon>
        <taxon>Ecdysozoa</taxon>
        <taxon>Arthropoda</taxon>
        <taxon>Hexapoda</taxon>
        <taxon>Insecta</taxon>
        <taxon>Pterygota</taxon>
        <taxon>Neoptera</taxon>
        <taxon>Paraneoptera</taxon>
        <taxon>Thysanoptera</taxon>
        <taxon>Terebrantia</taxon>
        <taxon>Thripoidea</taxon>
        <taxon>Thripidae</taxon>
        <taxon>Frankliniella</taxon>
    </lineage>
</organism>
<dbReference type="AlphaFoldDB" id="A0AAE1I2U2"/>
<dbReference type="Proteomes" id="UP001219518">
    <property type="component" value="Unassembled WGS sequence"/>
</dbReference>
<evidence type="ECO:0000256" key="1">
    <source>
        <dbReference type="ARBA" id="ARBA00023157"/>
    </source>
</evidence>
<proteinExistence type="predicted"/>
<keyword evidence="1" id="KW-1015">Disulfide bond</keyword>